<reference evidence="2" key="1">
    <citation type="journal article" date="2013" name="Genetics">
        <title>The draft genome and transcriptome of Panagrellus redivivus are shaped by the harsh demands of a free-living lifestyle.</title>
        <authorList>
            <person name="Srinivasan J."/>
            <person name="Dillman A.R."/>
            <person name="Macchietto M.G."/>
            <person name="Heikkinen L."/>
            <person name="Lakso M."/>
            <person name="Fracchia K.M."/>
            <person name="Antoshechkin I."/>
            <person name="Mortazavi A."/>
            <person name="Wong G."/>
            <person name="Sternberg P.W."/>
        </authorList>
    </citation>
    <scope>NUCLEOTIDE SEQUENCE [LARGE SCALE GENOMIC DNA]</scope>
    <source>
        <strain evidence="2">MT8872</strain>
    </source>
</reference>
<accession>A0A7E4ZTP0</accession>
<evidence type="ECO:0000313" key="2">
    <source>
        <dbReference type="Proteomes" id="UP000492821"/>
    </source>
</evidence>
<organism evidence="2 3">
    <name type="scientific">Panagrellus redivivus</name>
    <name type="common">Microworm</name>
    <dbReference type="NCBI Taxonomy" id="6233"/>
    <lineage>
        <taxon>Eukaryota</taxon>
        <taxon>Metazoa</taxon>
        <taxon>Ecdysozoa</taxon>
        <taxon>Nematoda</taxon>
        <taxon>Chromadorea</taxon>
        <taxon>Rhabditida</taxon>
        <taxon>Tylenchina</taxon>
        <taxon>Panagrolaimomorpha</taxon>
        <taxon>Panagrolaimoidea</taxon>
        <taxon>Panagrolaimidae</taxon>
        <taxon>Panagrellus</taxon>
    </lineage>
</organism>
<reference evidence="3" key="2">
    <citation type="submission" date="2020-10" db="UniProtKB">
        <authorList>
            <consortium name="WormBaseParasite"/>
        </authorList>
    </citation>
    <scope>IDENTIFICATION</scope>
</reference>
<name>A0A7E4ZTP0_PANRE</name>
<feature type="region of interest" description="Disordered" evidence="1">
    <location>
        <begin position="403"/>
        <end position="422"/>
    </location>
</feature>
<keyword evidence="2" id="KW-1185">Reference proteome</keyword>
<sequence>MVTSESDPLADYNFDSYDEFGVANVDNAPIQQLTDTDVVQDSGAAIEDVADEAEAHFEIDNVAEPIEVEAVQDADNAAIAQDEAPHSDEYDADEKPLYEADNETNVQFEFGDVISEAEFHEYFDANVEPEHPDAIEVESDVFDNVSTVEADAELVFEDGFDADPETPAADTNINVVPGDAVDVNADADFEEPCVAEMVDPPVPEAGETDSKPMPSPERVQFEETAIGADESSGFFECSNVIEEDVPETYVEEGSCVAVKEQSEDPGAGMTDGAVVDSSSGRFQMYNGVVEEVAASKADVKTKVEVDAAFKVPKSNGPDVADDSTKILASVVTDNAEIETADDFVDTKAIAPDSDTKIQSSDAAGDTKFEAPDAIEDAEVGAATEIKVPEAIDDATKVGVPQAAGAVTESADEDDNESIISSGSFKYPMESLPDLAETLKLRDEATKMSATLHKCDEVFTRSNDYMRKSLDDFEAQLAKLAIDQAEQELSIARVGKYVEWAENKLTLIAERQNQRQKHVFDLSKTANMNLSKVTHHLFRDDPIRHLHITLKTMIDSCSHLSELQGAAAHVVCSVWGADVIKTIVGWRAEMFSTKSDDGFIPVPASLIYTMAEMMTVLCGMEDPQHARLVLRDFYNSVTAGMQTFLDGVRHDPSSRPNFEGLIDNPHYYD</sequence>
<proteinExistence type="predicted"/>
<dbReference type="AlphaFoldDB" id="A0A7E4ZTP0"/>
<dbReference type="WBParaSite" id="Pan_g16637.t1">
    <property type="protein sequence ID" value="Pan_g16637.t1"/>
    <property type="gene ID" value="Pan_g16637"/>
</dbReference>
<dbReference type="Proteomes" id="UP000492821">
    <property type="component" value="Unassembled WGS sequence"/>
</dbReference>
<evidence type="ECO:0000313" key="3">
    <source>
        <dbReference type="WBParaSite" id="Pan_g16637.t1"/>
    </source>
</evidence>
<evidence type="ECO:0000256" key="1">
    <source>
        <dbReference type="SAM" id="MobiDB-lite"/>
    </source>
</evidence>
<protein>
    <submittedName>
        <fullName evidence="3">Vps5 domain-containing protein</fullName>
    </submittedName>
</protein>